<comment type="caution">
    <text evidence="1">The sequence shown here is derived from an EMBL/GenBank/DDBJ whole genome shotgun (WGS) entry which is preliminary data.</text>
</comment>
<dbReference type="EMBL" id="JAIWYP010000015">
    <property type="protein sequence ID" value="KAH3702779.1"/>
    <property type="molecule type" value="Genomic_DNA"/>
</dbReference>
<dbReference type="Proteomes" id="UP000828390">
    <property type="component" value="Unassembled WGS sequence"/>
</dbReference>
<proteinExistence type="predicted"/>
<reference evidence="1" key="2">
    <citation type="submission" date="2020-11" db="EMBL/GenBank/DDBJ databases">
        <authorList>
            <person name="McCartney M.A."/>
            <person name="Auch B."/>
            <person name="Kono T."/>
            <person name="Mallez S."/>
            <person name="Becker A."/>
            <person name="Gohl D.M."/>
            <person name="Silverstein K.A.T."/>
            <person name="Koren S."/>
            <person name="Bechman K.B."/>
            <person name="Herman A."/>
            <person name="Abrahante J.E."/>
            <person name="Garbe J."/>
        </authorList>
    </citation>
    <scope>NUCLEOTIDE SEQUENCE</scope>
    <source>
        <strain evidence="1">Duluth1</strain>
        <tissue evidence="1">Whole animal</tissue>
    </source>
</reference>
<name>A0A9D3YL49_DREPO</name>
<accession>A0A9D3YL49</accession>
<reference evidence="1" key="1">
    <citation type="journal article" date="2019" name="bioRxiv">
        <title>The Genome of the Zebra Mussel, Dreissena polymorpha: A Resource for Invasive Species Research.</title>
        <authorList>
            <person name="McCartney M.A."/>
            <person name="Auch B."/>
            <person name="Kono T."/>
            <person name="Mallez S."/>
            <person name="Zhang Y."/>
            <person name="Obille A."/>
            <person name="Becker A."/>
            <person name="Abrahante J.E."/>
            <person name="Garbe J."/>
            <person name="Badalamenti J.P."/>
            <person name="Herman A."/>
            <person name="Mangelson H."/>
            <person name="Liachko I."/>
            <person name="Sullivan S."/>
            <person name="Sone E.D."/>
            <person name="Koren S."/>
            <person name="Silverstein K.A.T."/>
            <person name="Beckman K.B."/>
            <person name="Gohl D.M."/>
        </authorList>
    </citation>
    <scope>NUCLEOTIDE SEQUENCE</scope>
    <source>
        <strain evidence="1">Duluth1</strain>
        <tissue evidence="1">Whole animal</tissue>
    </source>
</reference>
<dbReference type="AlphaFoldDB" id="A0A9D3YL49"/>
<evidence type="ECO:0000313" key="1">
    <source>
        <dbReference type="EMBL" id="KAH3702779.1"/>
    </source>
</evidence>
<evidence type="ECO:0000313" key="2">
    <source>
        <dbReference type="Proteomes" id="UP000828390"/>
    </source>
</evidence>
<keyword evidence="2" id="KW-1185">Reference proteome</keyword>
<sequence length="110" mass="12806">MHLNEAYLYLYIVCHNLTNCIVDGHLEVAHDLGRSWTDVSSQTSIQYSCQALLVHSLLLGWQQGICYCPRRLSKGTRKLKTWSNTCGAEMRKKNVILRTYIRRRCYIVLD</sequence>
<protein>
    <submittedName>
        <fullName evidence="1">Uncharacterized protein</fullName>
    </submittedName>
</protein>
<organism evidence="1 2">
    <name type="scientific">Dreissena polymorpha</name>
    <name type="common">Zebra mussel</name>
    <name type="synonym">Mytilus polymorpha</name>
    <dbReference type="NCBI Taxonomy" id="45954"/>
    <lineage>
        <taxon>Eukaryota</taxon>
        <taxon>Metazoa</taxon>
        <taxon>Spiralia</taxon>
        <taxon>Lophotrochozoa</taxon>
        <taxon>Mollusca</taxon>
        <taxon>Bivalvia</taxon>
        <taxon>Autobranchia</taxon>
        <taxon>Heteroconchia</taxon>
        <taxon>Euheterodonta</taxon>
        <taxon>Imparidentia</taxon>
        <taxon>Neoheterodontei</taxon>
        <taxon>Myida</taxon>
        <taxon>Dreissenoidea</taxon>
        <taxon>Dreissenidae</taxon>
        <taxon>Dreissena</taxon>
    </lineage>
</organism>
<gene>
    <name evidence="1" type="ORF">DPMN_077806</name>
</gene>